<evidence type="ECO:0000313" key="2">
    <source>
        <dbReference type="Proteomes" id="UP000520814"/>
    </source>
</evidence>
<reference evidence="1 2" key="1">
    <citation type="submission" date="2020-08" db="EMBL/GenBank/DDBJ databases">
        <title>Genomic Encyclopedia of Type Strains, Phase IV (KMG-IV): sequencing the most valuable type-strain genomes for metagenomic binning, comparative biology and taxonomic classification.</title>
        <authorList>
            <person name="Goeker M."/>
        </authorList>
    </citation>
    <scope>NUCLEOTIDE SEQUENCE [LARGE SCALE GENOMIC DNA]</scope>
    <source>
        <strain evidence="1 2">DSM 23562</strain>
    </source>
</reference>
<comment type="caution">
    <text evidence="1">The sequence shown here is derived from an EMBL/GenBank/DDBJ whole genome shotgun (WGS) entry which is preliminary data.</text>
</comment>
<dbReference type="SUPFAM" id="SSF48239">
    <property type="entry name" value="Terpenoid cyclases/Protein prenyltransferases"/>
    <property type="match status" value="1"/>
</dbReference>
<accession>A0A7W9SSS7</accession>
<dbReference type="InterPro" id="IPR008930">
    <property type="entry name" value="Terpenoid_cyclase/PrenylTrfase"/>
</dbReference>
<dbReference type="EMBL" id="JACHGW010000003">
    <property type="protein sequence ID" value="MBB6051504.1"/>
    <property type="molecule type" value="Genomic_DNA"/>
</dbReference>
<dbReference type="InterPro" id="IPR008928">
    <property type="entry name" value="6-hairpin_glycosidase_sf"/>
</dbReference>
<dbReference type="Proteomes" id="UP000520814">
    <property type="component" value="Unassembled WGS sequence"/>
</dbReference>
<organism evidence="1 2">
    <name type="scientific">Armatimonas rosea</name>
    <dbReference type="NCBI Taxonomy" id="685828"/>
    <lineage>
        <taxon>Bacteria</taxon>
        <taxon>Bacillati</taxon>
        <taxon>Armatimonadota</taxon>
        <taxon>Armatimonadia</taxon>
        <taxon>Armatimonadales</taxon>
        <taxon>Armatimonadaceae</taxon>
        <taxon>Armatimonas</taxon>
    </lineage>
</organism>
<name>A0A7W9SSS7_ARMRO</name>
<keyword evidence="2" id="KW-1185">Reference proteome</keyword>
<protein>
    <recommendedName>
        <fullName evidence="3">Glycerophosphoryl diester phosphodiesterase</fullName>
    </recommendedName>
</protein>
<dbReference type="GO" id="GO:0005975">
    <property type="term" value="P:carbohydrate metabolic process"/>
    <property type="evidence" value="ECO:0007669"/>
    <property type="project" value="InterPro"/>
</dbReference>
<evidence type="ECO:0000313" key="1">
    <source>
        <dbReference type="EMBL" id="MBB6051504.1"/>
    </source>
</evidence>
<gene>
    <name evidence="1" type="ORF">HNQ39_003314</name>
</gene>
<evidence type="ECO:0008006" key="3">
    <source>
        <dbReference type="Google" id="ProtNLM"/>
    </source>
</evidence>
<dbReference type="RefSeq" id="WP_184198582.1">
    <property type="nucleotide sequence ID" value="NZ_JACHGW010000003.1"/>
</dbReference>
<dbReference type="AlphaFoldDB" id="A0A7W9SSS7"/>
<proteinExistence type="predicted"/>
<sequence length="775" mass="85608">METWELRDALCRLAWKKTDAGWALTTVDVEGRALGKPAGQYTILFSETKPDPKEVAANTAGEAFRFLLSVRDKNTFSGECPAATVQAEWRLSPETPGEVRVALTLTAKRRGYFSLASPALTTLTTRELTWGMIPGHWQGTALQPDLDLAYTYGQGIPSKPVLARERTTTTLLALLSTRAATLAAVAEPGTGRDPWERDALTHNTWKLGLSLMERAGALTPTLYAPVLGEAGSLLEPGQTATLNLRFVLRPGGWEPVYTHVVEKIYAFSAALALKKQTLSLTDRLAKMHTYVSDPVASRWQEDTARGLRVGAQSYLGGVKGATKGEAMKNSDLGALWMLAKVTGDPVLERERLPLVRNFKLAQQETTGGFFQGAVLGQYWLQTQKKFVEEWGPYVEPMALTYYTLIDMGNILLFSPQDTELRGRLKLGAETLLRWQKPDGSFDVAYDRESHQLSYPKLTDLRPTWYGLYVAWRILGERRYLEAARRGADWFVKSAVERGHYLGVCGDADFVMDFATGQSAQCLLDLYAATGERRYKDAALKAGRLYWTWTYTHPVPTRKKKTVKNLPREDWELTQAGLSMEHGGTHGSANSMGPIQLCSHAGLFVRLYEATHERLFLDMARHAALGRDAFVDPKSGVASYYWKAMNAGPGPYPHHAWWQVGWIMDYLLAEAQLRSEGKVVFPRGFVTPKVGPQQSVGFAPGTVYGKSAHLWMPAGQLASSNPMTEVLAARSDDHKTLFVLVLSDSAAVQSATVTAHGTTLALTLPPYGLVVKEVSL</sequence>
<dbReference type="SUPFAM" id="SSF48208">
    <property type="entry name" value="Six-hairpin glycosidases"/>
    <property type="match status" value="1"/>
</dbReference>